<feature type="domain" description="Glycosyltransferase subfamily 4-like N-terminal" evidence="3">
    <location>
        <begin position="31"/>
        <end position="189"/>
    </location>
</feature>
<gene>
    <name evidence="4" type="ORF">ABC977_09790</name>
</gene>
<evidence type="ECO:0000259" key="3">
    <source>
        <dbReference type="Pfam" id="PF13439"/>
    </source>
</evidence>
<protein>
    <submittedName>
        <fullName evidence="4">Glycosyltransferase</fullName>
        <ecNumber evidence="4">2.4.-.-</ecNumber>
    </submittedName>
</protein>
<dbReference type="RefSeq" id="WP_369667082.1">
    <property type="nucleotide sequence ID" value="NZ_JBDKXB010000011.1"/>
</dbReference>
<dbReference type="EC" id="2.4.-.-" evidence="4"/>
<reference evidence="4 5" key="1">
    <citation type="submission" date="2024-05" db="EMBL/GenBank/DDBJ databases">
        <title>Genome Sequence and Characterization of the New Strain Purple Sulfur Bacterium of Genus Thioalkalicoccus.</title>
        <authorList>
            <person name="Bryantseva I.A."/>
            <person name="Kyndt J.A."/>
            <person name="Imhoff J.F."/>
        </authorList>
    </citation>
    <scope>NUCLEOTIDE SEQUENCE [LARGE SCALE GENOMIC DNA]</scope>
    <source>
        <strain evidence="4 5">Um2</strain>
    </source>
</reference>
<dbReference type="PANTHER" id="PTHR12526">
    <property type="entry name" value="GLYCOSYLTRANSFERASE"/>
    <property type="match status" value="1"/>
</dbReference>
<dbReference type="Pfam" id="PF13692">
    <property type="entry name" value="Glyco_trans_1_4"/>
    <property type="match status" value="1"/>
</dbReference>
<dbReference type="CDD" id="cd03811">
    <property type="entry name" value="GT4_GT28_WabH-like"/>
    <property type="match status" value="1"/>
</dbReference>
<keyword evidence="2 4" id="KW-0808">Transferase</keyword>
<accession>A0ABV4BDV6</accession>
<dbReference type="Proteomes" id="UP001564408">
    <property type="component" value="Unassembled WGS sequence"/>
</dbReference>
<evidence type="ECO:0000313" key="5">
    <source>
        <dbReference type="Proteomes" id="UP001564408"/>
    </source>
</evidence>
<dbReference type="PANTHER" id="PTHR12526:SF510">
    <property type="entry name" value="D-INOSITOL 3-PHOSPHATE GLYCOSYLTRANSFERASE"/>
    <property type="match status" value="1"/>
</dbReference>
<sequence length="384" mass="40793">MIATPGRDTARRDPSPGTGPIALFLPSLAGGGAERMMLNLAGGLAARGRPVDLVLARASGPYLDQVPSGVRVVDLDRGRVLAALARLTFYLRHTRPRALLAAMDHANIVALWARDLAGTGTRCLVSVRSNLSAETLNGRGLAARAMPRLARTFYRRAEAVVAVSRGVAADLGRHLRIEPSRLHVIHNPVVTPDLPTMAAAAPPHRWFAEDACRPVLLAAGRLVAQKDFPTLIRAFARVRAHHPARLVILGEGPERRSLERLTHELGVATDVDLPGFQPNPFGFFRSAALVVCSSAWEGLPGVLIQALACGTPVVSTDCRDGPREILEDGRLGRLVPVGDSLALADAILATLTAPPARAPLIARAADFALEPITDLYLALLEGSG</sequence>
<dbReference type="GO" id="GO:0016757">
    <property type="term" value="F:glycosyltransferase activity"/>
    <property type="evidence" value="ECO:0007669"/>
    <property type="project" value="UniProtKB-KW"/>
</dbReference>
<keyword evidence="5" id="KW-1185">Reference proteome</keyword>
<name>A0ABV4BDV6_9GAMM</name>
<comment type="caution">
    <text evidence="4">The sequence shown here is derived from an EMBL/GenBank/DDBJ whole genome shotgun (WGS) entry which is preliminary data.</text>
</comment>
<dbReference type="Pfam" id="PF13439">
    <property type="entry name" value="Glyco_transf_4"/>
    <property type="match status" value="1"/>
</dbReference>
<evidence type="ECO:0000313" key="4">
    <source>
        <dbReference type="EMBL" id="MEY6432695.1"/>
    </source>
</evidence>
<dbReference type="InterPro" id="IPR028098">
    <property type="entry name" value="Glyco_trans_4-like_N"/>
</dbReference>
<dbReference type="SUPFAM" id="SSF53756">
    <property type="entry name" value="UDP-Glycosyltransferase/glycogen phosphorylase"/>
    <property type="match status" value="1"/>
</dbReference>
<organism evidence="4 5">
    <name type="scientific">Thioalkalicoccus limnaeus</name>
    <dbReference type="NCBI Taxonomy" id="120681"/>
    <lineage>
        <taxon>Bacteria</taxon>
        <taxon>Pseudomonadati</taxon>
        <taxon>Pseudomonadota</taxon>
        <taxon>Gammaproteobacteria</taxon>
        <taxon>Chromatiales</taxon>
        <taxon>Chromatiaceae</taxon>
        <taxon>Thioalkalicoccus</taxon>
    </lineage>
</organism>
<evidence type="ECO:0000256" key="1">
    <source>
        <dbReference type="ARBA" id="ARBA00022676"/>
    </source>
</evidence>
<dbReference type="EMBL" id="JBDKXB010000011">
    <property type="protein sequence ID" value="MEY6432695.1"/>
    <property type="molecule type" value="Genomic_DNA"/>
</dbReference>
<keyword evidence="1 4" id="KW-0328">Glycosyltransferase</keyword>
<evidence type="ECO:0000256" key="2">
    <source>
        <dbReference type="ARBA" id="ARBA00022679"/>
    </source>
</evidence>
<dbReference type="Gene3D" id="3.40.50.2000">
    <property type="entry name" value="Glycogen Phosphorylase B"/>
    <property type="match status" value="2"/>
</dbReference>
<proteinExistence type="predicted"/>